<proteinExistence type="inferred from homology"/>
<dbReference type="AlphaFoldDB" id="E4TGF0"/>
<dbReference type="STRING" id="768670.Calni_0720"/>
<evidence type="ECO:0000256" key="3">
    <source>
        <dbReference type="ARBA" id="ARBA00022679"/>
    </source>
</evidence>
<dbReference type="PANTHER" id="PTHR11104:SF0">
    <property type="entry name" value="SPBETA PROPHAGE-DERIVED AMINOGLYCOSIDE N(3')-ACETYLTRANSFERASE-LIKE PROTEIN YOKD"/>
    <property type="match status" value="1"/>
</dbReference>
<reference key="1">
    <citation type="submission" date="2010-11" db="EMBL/GenBank/DDBJ databases">
        <title>The complete genome of chromosome of Calditerrivibrio nitroreducens DSM 19672.</title>
        <authorList>
            <consortium name="US DOE Joint Genome Institute (JGI-PGF)"/>
            <person name="Lucas S."/>
            <person name="Copeland A."/>
            <person name="Lapidus A."/>
            <person name="Bruce D."/>
            <person name="Goodwin L."/>
            <person name="Pitluck S."/>
            <person name="Kyrpides N."/>
            <person name="Mavromatis K."/>
            <person name="Ivanova N."/>
            <person name="Mikhailova N."/>
            <person name="Zeytun A."/>
            <person name="Brettin T."/>
            <person name="Detter J.C."/>
            <person name="Tapia R."/>
            <person name="Han C."/>
            <person name="Land M."/>
            <person name="Hauser L."/>
            <person name="Markowitz V."/>
            <person name="Cheng J.-F."/>
            <person name="Hugenholtz P."/>
            <person name="Woyke T."/>
            <person name="Wu D."/>
            <person name="Spring S."/>
            <person name="Schroeder M."/>
            <person name="Brambilla E."/>
            <person name="Klenk H.-P."/>
            <person name="Eisen J.A."/>
        </authorList>
    </citation>
    <scope>NUCLEOTIDE SEQUENCE [LARGE SCALE GENOMIC DNA]</scope>
    <source>
        <strain>DSM 19672</strain>
    </source>
</reference>
<dbReference type="RefSeq" id="WP_013450844.1">
    <property type="nucleotide sequence ID" value="NC_014758.1"/>
</dbReference>
<evidence type="ECO:0000313" key="8">
    <source>
        <dbReference type="Proteomes" id="UP000007039"/>
    </source>
</evidence>
<name>E4TGF0_CALNY</name>
<dbReference type="Pfam" id="PF02522">
    <property type="entry name" value="Antibiotic_NAT"/>
    <property type="match status" value="1"/>
</dbReference>
<sequence>MKKYKKTDIIKALKDVGLTKGDKVYFSSNLGVVGLPEENIKNIDDLCKLFLDSILEVIDVNEGTLLVPCFSYTAGKNLASEPAIFDLKNTKPEIGSFPYFFYKQDNVKRSIDPMLSVCCIGKDCDRFFTYDKQCTYCEGGFLSKLSKSSVKILNIGIGPDWMPFIHYVDWLVKAPYRYDKVFNTVIKDDFLLNYPWLYSVRILSEISFPYEKRVAEKALKEGIWKKAPLGNIDIFLAVASDYFKVAYKMAKENNWILAKGPVCDVFQEEEKRIKEEKYSIHYNRDSDLEILEKLLSIPRYKMSKSFDDGVNYVVNYFGVRDYKLIESETGEHIYWSIVPEKWILEDYHLKDSKGNIIFSKSDNKFNRIFEHSLSYSGKVSKEILLKHVKISMEGLEHFSCEHNRDWGFVIHFSELDNLKDDEYEVYIKTAFIKSKLKGVEFSLFSGDCYPTLSLIGFLDGPYKADENLSAIFLLKGIYDELKNIDLKLNLNFAILPNKVGLNMYIKKRQDKIKDFIILNFLGNSKPFTFLTNNRNRFKIPSYLFPLEYFLGYGNNPVLEKFENFDVNILNIIRSEQPYSHKFPHPKANTDVDTLLDFNSVNESVNFIKKILLEGNL</sequence>
<dbReference type="EC" id="2.3.1.-" evidence="5"/>
<comment type="similarity">
    <text evidence="1 5">Belongs to the antibiotic N-acetyltransferase family.</text>
</comment>
<keyword evidence="8" id="KW-1185">Reference proteome</keyword>
<evidence type="ECO:0000256" key="2">
    <source>
        <dbReference type="ARBA" id="ARBA00012882"/>
    </source>
</evidence>
<dbReference type="Gene3D" id="3.50.30.90">
    <property type="match status" value="1"/>
</dbReference>
<evidence type="ECO:0000256" key="5">
    <source>
        <dbReference type="RuleBase" id="RU365031"/>
    </source>
</evidence>
<keyword evidence="3 5" id="KW-0808">Transferase</keyword>
<dbReference type="KEGG" id="cni:Calni_0720"/>
<dbReference type="HOGENOM" id="CLU_443259_0_0_0"/>
<evidence type="ECO:0000256" key="1">
    <source>
        <dbReference type="ARBA" id="ARBA00006383"/>
    </source>
</evidence>
<evidence type="ECO:0000313" key="7">
    <source>
        <dbReference type="EMBL" id="ADR18631.1"/>
    </source>
</evidence>
<protein>
    <recommendedName>
        <fullName evidence="2 5">Aminoglycoside N(3)-acetyltransferase</fullName>
        <ecNumber evidence="5">2.3.1.-</ecNumber>
    </recommendedName>
</protein>
<dbReference type="EMBL" id="CP002347">
    <property type="protein sequence ID" value="ADR18631.1"/>
    <property type="molecule type" value="Genomic_DNA"/>
</dbReference>
<dbReference type="GO" id="GO:0046353">
    <property type="term" value="F:aminoglycoside 3-N-acetyltransferase activity"/>
    <property type="evidence" value="ECO:0007669"/>
    <property type="project" value="UniProtKB-EC"/>
</dbReference>
<dbReference type="PANTHER" id="PTHR11104">
    <property type="entry name" value="AMINOGLYCOSIDE N3-ACETYLTRANSFERASE"/>
    <property type="match status" value="1"/>
</dbReference>
<dbReference type="OrthoDB" id="7330654at2"/>
<dbReference type="InterPro" id="IPR028345">
    <property type="entry name" value="Antibiotic_NAT-like"/>
</dbReference>
<dbReference type="eggNOG" id="COG4310">
    <property type="taxonomic scope" value="Bacteria"/>
</dbReference>
<dbReference type="SUPFAM" id="SSF110710">
    <property type="entry name" value="TTHA0583/YokD-like"/>
    <property type="match status" value="1"/>
</dbReference>
<keyword evidence="5" id="KW-0046">Antibiotic resistance</keyword>
<dbReference type="InterPro" id="IPR003679">
    <property type="entry name" value="Amioglycoside_AcTrfase"/>
</dbReference>
<organism evidence="7 8">
    <name type="scientific">Calditerrivibrio nitroreducens (strain DSM 19672 / NBRC 101217 / Yu37-1)</name>
    <dbReference type="NCBI Taxonomy" id="768670"/>
    <lineage>
        <taxon>Bacteria</taxon>
        <taxon>Pseudomonadati</taxon>
        <taxon>Deferribacterota</taxon>
        <taxon>Deferribacteres</taxon>
        <taxon>Deferribacterales</taxon>
        <taxon>Calditerrivibrionaceae</taxon>
    </lineage>
</organism>
<keyword evidence="4 5" id="KW-0012">Acyltransferase</keyword>
<dbReference type="InterPro" id="IPR032610">
    <property type="entry name" value="DUF2172"/>
</dbReference>
<dbReference type="eggNOG" id="COG2746">
    <property type="taxonomic scope" value="Bacteria"/>
</dbReference>
<feature type="domain" description="DUF2172" evidence="6">
    <location>
        <begin position="341"/>
        <end position="429"/>
    </location>
</feature>
<gene>
    <name evidence="7" type="ordered locus">Calni_0720</name>
</gene>
<reference evidence="7 8" key="2">
    <citation type="journal article" date="2011" name="Stand. Genomic Sci.">
        <title>Complete genome sequence of Calditerrivibrio nitroreducens type strain (Yu37-1).</title>
        <authorList>
            <person name="Pitluck S."/>
            <person name="Sikorski J."/>
            <person name="Zeytun A."/>
            <person name="Lapidus A."/>
            <person name="Nolan M."/>
            <person name="Lucas S."/>
            <person name="Hammon N."/>
            <person name="Deshpande S."/>
            <person name="Cheng J.F."/>
            <person name="Tapia R."/>
            <person name="Han C."/>
            <person name="Goodwin L."/>
            <person name="Liolios K."/>
            <person name="Pagani I."/>
            <person name="Ivanova N."/>
            <person name="Mavromatis K."/>
            <person name="Pati A."/>
            <person name="Chen A."/>
            <person name="Palaniappan K."/>
            <person name="Hauser L."/>
            <person name="Chang Y.J."/>
            <person name="Jeffries C.D."/>
            <person name="Detter J.C."/>
            <person name="Brambilla E."/>
            <person name="Djao O.D."/>
            <person name="Rohde M."/>
            <person name="Spring S."/>
            <person name="Goker M."/>
            <person name="Woyke T."/>
            <person name="Bristow J."/>
            <person name="Eisen J.A."/>
            <person name="Markowitz V."/>
            <person name="Hugenholtz P."/>
            <person name="Kyrpides N.C."/>
            <person name="Klenk H.P."/>
            <person name="Land M."/>
        </authorList>
    </citation>
    <scope>NUCLEOTIDE SEQUENCE [LARGE SCALE GENOMIC DNA]</scope>
    <source>
        <strain evidence="8">DSM 19672 / NBRC 101217 / Yu37-1</strain>
    </source>
</reference>
<accession>E4TGF0</accession>
<dbReference type="Proteomes" id="UP000007039">
    <property type="component" value="Chromosome"/>
</dbReference>
<dbReference type="Pfam" id="PF09940">
    <property type="entry name" value="DUF2172"/>
    <property type="match status" value="1"/>
</dbReference>
<comment type="catalytic activity">
    <reaction evidence="5">
        <text>a 2-deoxystreptamine antibiotic + acetyl-CoA = an N(3)-acetyl-2-deoxystreptamine antibiotic + CoA + H(+)</text>
        <dbReference type="Rhea" id="RHEA:12665"/>
        <dbReference type="ChEBI" id="CHEBI:15378"/>
        <dbReference type="ChEBI" id="CHEBI:57287"/>
        <dbReference type="ChEBI" id="CHEBI:57288"/>
        <dbReference type="ChEBI" id="CHEBI:57921"/>
        <dbReference type="ChEBI" id="CHEBI:77452"/>
        <dbReference type="EC" id="2.3.1.81"/>
    </reaction>
</comment>
<dbReference type="GO" id="GO:0046677">
    <property type="term" value="P:response to antibiotic"/>
    <property type="evidence" value="ECO:0007669"/>
    <property type="project" value="UniProtKB-KW"/>
</dbReference>
<evidence type="ECO:0000256" key="4">
    <source>
        <dbReference type="ARBA" id="ARBA00023315"/>
    </source>
</evidence>
<evidence type="ECO:0000259" key="6">
    <source>
        <dbReference type="Pfam" id="PF09940"/>
    </source>
</evidence>